<comment type="function">
    <text evidence="1">Has a glutathione-disulfide oxidoreductase activity in the presence of NADPH and glutathione reductase. Reduces low molecular weight disulfides and proteins.</text>
</comment>
<keyword evidence="7" id="KW-1185">Reference proteome</keyword>
<keyword evidence="3" id="KW-0249">Electron transport</keyword>
<evidence type="ECO:0000256" key="5">
    <source>
        <dbReference type="ARBA" id="ARBA00023284"/>
    </source>
</evidence>
<dbReference type="GO" id="GO:0034599">
    <property type="term" value="P:cellular response to oxidative stress"/>
    <property type="evidence" value="ECO:0007669"/>
    <property type="project" value="TreeGrafter"/>
</dbReference>
<dbReference type="InParanoid" id="A0A6J0BEZ2"/>
<keyword evidence="4" id="KW-1015">Disulfide bond</keyword>
<dbReference type="InterPro" id="IPR014025">
    <property type="entry name" value="Glutaredoxin_subgr"/>
</dbReference>
<dbReference type="GeneID" id="107219143"/>
<evidence type="ECO:0000313" key="7">
    <source>
        <dbReference type="Proteomes" id="UP000829291"/>
    </source>
</evidence>
<dbReference type="PRINTS" id="PR00160">
    <property type="entry name" value="GLUTAREDOXIN"/>
</dbReference>
<proteinExistence type="predicted"/>
<dbReference type="GO" id="GO:0015038">
    <property type="term" value="F:glutathione disulfide oxidoreductase activity"/>
    <property type="evidence" value="ECO:0007669"/>
    <property type="project" value="TreeGrafter"/>
</dbReference>
<keyword evidence="5" id="KW-0676">Redox-active center</keyword>
<dbReference type="PROSITE" id="PS00195">
    <property type="entry name" value="GLUTAREDOXIN_1"/>
    <property type="match status" value="1"/>
</dbReference>
<evidence type="ECO:0000259" key="6">
    <source>
        <dbReference type="Pfam" id="PF00462"/>
    </source>
</evidence>
<sequence length="122" mass="13539">MTVKSVLNATQKPKSKLSDTCNIGLRSMVEKLIYNTQVIIFSKTYCPYCETAKNIFDDLDQPYTVLELDKRADGEDIQEIMGTITGGTSVPRVFVNGVFIGGGDDVKRLYESGELEEMLGCE</sequence>
<reference evidence="8" key="1">
    <citation type="submission" date="2025-08" db="UniProtKB">
        <authorList>
            <consortium name="RefSeq"/>
        </authorList>
    </citation>
    <scope>IDENTIFICATION</scope>
    <source>
        <tissue evidence="8">Thorax and Abdomen</tissue>
    </source>
</reference>
<accession>A0A6J0BEZ2</accession>
<dbReference type="OrthoDB" id="418495at2759"/>
<dbReference type="PANTHER" id="PTHR45694">
    <property type="entry name" value="GLUTAREDOXIN 2"/>
    <property type="match status" value="1"/>
</dbReference>
<dbReference type="Pfam" id="PF00462">
    <property type="entry name" value="Glutaredoxin"/>
    <property type="match status" value="1"/>
</dbReference>
<gene>
    <name evidence="8" type="primary">LOC107219143</name>
</gene>
<dbReference type="RefSeq" id="XP_015512727.2">
    <property type="nucleotide sequence ID" value="XM_015657241.2"/>
</dbReference>
<organism evidence="8">
    <name type="scientific">Neodiprion lecontei</name>
    <name type="common">Redheaded pine sawfly</name>
    <dbReference type="NCBI Taxonomy" id="441921"/>
    <lineage>
        <taxon>Eukaryota</taxon>
        <taxon>Metazoa</taxon>
        <taxon>Ecdysozoa</taxon>
        <taxon>Arthropoda</taxon>
        <taxon>Hexapoda</taxon>
        <taxon>Insecta</taxon>
        <taxon>Pterygota</taxon>
        <taxon>Neoptera</taxon>
        <taxon>Endopterygota</taxon>
        <taxon>Hymenoptera</taxon>
        <taxon>Tenthredinoidea</taxon>
        <taxon>Diprionidae</taxon>
        <taxon>Diprioninae</taxon>
        <taxon>Neodiprion</taxon>
    </lineage>
</organism>
<evidence type="ECO:0000256" key="1">
    <source>
        <dbReference type="ARBA" id="ARBA00002549"/>
    </source>
</evidence>
<evidence type="ECO:0000313" key="8">
    <source>
        <dbReference type="RefSeq" id="XP_015512727.2"/>
    </source>
</evidence>
<dbReference type="AlphaFoldDB" id="A0A6J0BEZ2"/>
<dbReference type="NCBIfam" id="TIGR02180">
    <property type="entry name" value="GRX_euk"/>
    <property type="match status" value="1"/>
</dbReference>
<dbReference type="Proteomes" id="UP000829291">
    <property type="component" value="Chromosome 5"/>
</dbReference>
<dbReference type="GO" id="GO:0005737">
    <property type="term" value="C:cytoplasm"/>
    <property type="evidence" value="ECO:0007669"/>
    <property type="project" value="TreeGrafter"/>
</dbReference>
<dbReference type="PANTHER" id="PTHR45694:SF5">
    <property type="entry name" value="GLUTAREDOXIN 2"/>
    <property type="match status" value="1"/>
</dbReference>
<dbReference type="InterPro" id="IPR011899">
    <property type="entry name" value="Glutaredoxin_euk/vir"/>
</dbReference>
<dbReference type="PROSITE" id="PS51354">
    <property type="entry name" value="GLUTAREDOXIN_2"/>
    <property type="match status" value="1"/>
</dbReference>
<dbReference type="CDD" id="cd03419">
    <property type="entry name" value="GRX_GRXh_1_2_like"/>
    <property type="match status" value="1"/>
</dbReference>
<evidence type="ECO:0000256" key="4">
    <source>
        <dbReference type="ARBA" id="ARBA00023157"/>
    </source>
</evidence>
<name>A0A6J0BEZ2_NEOLC</name>
<protein>
    <submittedName>
        <fullName evidence="8">Glutaredoxin-C4-like</fullName>
    </submittedName>
</protein>
<dbReference type="InterPro" id="IPR002109">
    <property type="entry name" value="Glutaredoxin"/>
</dbReference>
<dbReference type="InterPro" id="IPR036249">
    <property type="entry name" value="Thioredoxin-like_sf"/>
</dbReference>
<dbReference type="SUPFAM" id="SSF52833">
    <property type="entry name" value="Thioredoxin-like"/>
    <property type="match status" value="1"/>
</dbReference>
<feature type="domain" description="Glutaredoxin" evidence="6">
    <location>
        <begin position="38"/>
        <end position="100"/>
    </location>
</feature>
<dbReference type="KEGG" id="nlo:107219143"/>
<dbReference type="Gene3D" id="3.40.30.10">
    <property type="entry name" value="Glutaredoxin"/>
    <property type="match status" value="1"/>
</dbReference>
<dbReference type="InterPro" id="IPR011767">
    <property type="entry name" value="GLR_AS"/>
</dbReference>
<evidence type="ECO:0000256" key="3">
    <source>
        <dbReference type="ARBA" id="ARBA00022982"/>
    </source>
</evidence>
<evidence type="ECO:0000256" key="2">
    <source>
        <dbReference type="ARBA" id="ARBA00022448"/>
    </source>
</evidence>
<keyword evidence="2" id="KW-0813">Transport</keyword>